<feature type="compositionally biased region" description="Low complexity" evidence="4">
    <location>
        <begin position="520"/>
        <end position="531"/>
    </location>
</feature>
<reference evidence="7" key="1">
    <citation type="journal article" date="2019" name="Int. J. Syst. Evol. Microbiol.">
        <title>The Global Catalogue of Microorganisms (GCM) 10K type strain sequencing project: providing services to taxonomists for standard genome sequencing and annotation.</title>
        <authorList>
            <consortium name="The Broad Institute Genomics Platform"/>
            <consortium name="The Broad Institute Genome Sequencing Center for Infectious Disease"/>
            <person name="Wu L."/>
            <person name="Ma J."/>
        </authorList>
    </citation>
    <scope>NUCLEOTIDE SEQUENCE [LARGE SCALE GENOMIC DNA]</scope>
    <source>
        <strain evidence="7">CGMCC 4.7371</strain>
    </source>
</reference>
<evidence type="ECO:0000313" key="6">
    <source>
        <dbReference type="EMBL" id="GGO89814.1"/>
    </source>
</evidence>
<evidence type="ECO:0000259" key="5">
    <source>
        <dbReference type="PROSITE" id="PS50043"/>
    </source>
</evidence>
<dbReference type="PROSITE" id="PS00622">
    <property type="entry name" value="HTH_LUXR_1"/>
    <property type="match status" value="1"/>
</dbReference>
<evidence type="ECO:0000313" key="7">
    <source>
        <dbReference type="Proteomes" id="UP000655410"/>
    </source>
</evidence>
<dbReference type="InterPro" id="IPR000792">
    <property type="entry name" value="Tscrpt_reg_LuxR_C"/>
</dbReference>
<gene>
    <name evidence="6" type="ORF">GCM10011584_20160</name>
</gene>
<evidence type="ECO:0000256" key="4">
    <source>
        <dbReference type="SAM" id="MobiDB-lite"/>
    </source>
</evidence>
<keyword evidence="1" id="KW-0805">Transcription regulation</keyword>
<evidence type="ECO:0000256" key="2">
    <source>
        <dbReference type="ARBA" id="ARBA00023125"/>
    </source>
</evidence>
<protein>
    <recommendedName>
        <fullName evidence="5">HTH luxR-type domain-containing protein</fullName>
    </recommendedName>
</protein>
<dbReference type="PRINTS" id="PR00038">
    <property type="entry name" value="HTHLUXR"/>
</dbReference>
<comment type="caution">
    <text evidence="6">The sequence shown here is derived from an EMBL/GenBank/DDBJ whole genome shotgun (WGS) entry which is preliminary data.</text>
</comment>
<dbReference type="Proteomes" id="UP000655410">
    <property type="component" value="Unassembled WGS sequence"/>
</dbReference>
<keyword evidence="7" id="KW-1185">Reference proteome</keyword>
<proteinExistence type="predicted"/>
<accession>A0ABQ2N9S7</accession>
<dbReference type="InterPro" id="IPR036388">
    <property type="entry name" value="WH-like_DNA-bd_sf"/>
</dbReference>
<evidence type="ECO:0000256" key="1">
    <source>
        <dbReference type="ARBA" id="ARBA00023015"/>
    </source>
</evidence>
<dbReference type="RefSeq" id="WP_188783884.1">
    <property type="nucleotide sequence ID" value="NZ_BMNI01000004.1"/>
</dbReference>
<dbReference type="PANTHER" id="PTHR44688">
    <property type="entry name" value="DNA-BINDING TRANSCRIPTIONAL ACTIVATOR DEVR_DOSR"/>
    <property type="match status" value="1"/>
</dbReference>
<dbReference type="SUPFAM" id="SSF46894">
    <property type="entry name" value="C-terminal effector domain of the bipartite response regulators"/>
    <property type="match status" value="1"/>
</dbReference>
<dbReference type="PROSITE" id="PS50043">
    <property type="entry name" value="HTH_LUXR_2"/>
    <property type="match status" value="1"/>
</dbReference>
<dbReference type="EMBL" id="BMNI01000004">
    <property type="protein sequence ID" value="GGO89814.1"/>
    <property type="molecule type" value="Genomic_DNA"/>
</dbReference>
<keyword evidence="2" id="KW-0238">DNA-binding</keyword>
<dbReference type="Pfam" id="PF00196">
    <property type="entry name" value="GerE"/>
    <property type="match status" value="1"/>
</dbReference>
<organism evidence="6 7">
    <name type="scientific">Nocardioides phosphati</name>
    <dbReference type="NCBI Taxonomy" id="1867775"/>
    <lineage>
        <taxon>Bacteria</taxon>
        <taxon>Bacillati</taxon>
        <taxon>Actinomycetota</taxon>
        <taxon>Actinomycetes</taxon>
        <taxon>Propionibacteriales</taxon>
        <taxon>Nocardioidaceae</taxon>
        <taxon>Nocardioides</taxon>
    </lineage>
</organism>
<name>A0ABQ2N9S7_9ACTN</name>
<dbReference type="CDD" id="cd06170">
    <property type="entry name" value="LuxR_C_like"/>
    <property type="match status" value="1"/>
</dbReference>
<feature type="domain" description="HTH luxR-type" evidence="5">
    <location>
        <begin position="451"/>
        <end position="516"/>
    </location>
</feature>
<dbReference type="InterPro" id="IPR011990">
    <property type="entry name" value="TPR-like_helical_dom_sf"/>
</dbReference>
<dbReference type="InterPro" id="IPR016032">
    <property type="entry name" value="Sig_transdc_resp-reg_C-effctor"/>
</dbReference>
<dbReference type="SMART" id="SM00421">
    <property type="entry name" value="HTH_LUXR"/>
    <property type="match status" value="1"/>
</dbReference>
<keyword evidence="3" id="KW-0804">Transcription</keyword>
<dbReference type="Gene3D" id="1.10.10.10">
    <property type="entry name" value="Winged helix-like DNA-binding domain superfamily/Winged helix DNA-binding domain"/>
    <property type="match status" value="1"/>
</dbReference>
<feature type="region of interest" description="Disordered" evidence="4">
    <location>
        <begin position="520"/>
        <end position="549"/>
    </location>
</feature>
<sequence>MEPERGPGPDIERLWVEVETGRLDEAATTAARLLVTARDRAERAEAEGAIAFMLMRMGRTAEAATRLRSAADLAVEPAVKGIHLARAAQAVFLTGGMEASQLLAAQARIEGERGHDPNVVAEASAASAAVVHACGDPVRAARLAHRARSLAGTEGPAATSHAVAAMILSAALADADRLADAEKALGDAVQVCRLGGAEPALPLLLAFRAVVRLLGGDWPGAEHDCRDLVSLGESTAHRIASPVGWGVGALIAAGRGDIVSARQFLAEAGTHRLSPLGPYGEEWVLLGRAVTAGDFAEGQRHLVGAWYCSRQRPWFLLWRVLAPTLVRSSLRLGEQTLAADVAGAAAEGAELAGVIGAHACADQCAGLLDGDVGLLARAREGYAEARRPYWQAKADVDLARAWMDRGDAPRAVQLLREATDVFHDLGATRTAAQAGVLLAHAAGARPPQPRAPHPLERLTRAERLVAVRAGRGKTNPQIADELALSTRTVQAHLSNIYAKLAIASRVQLAAVLATHDLSPQAAGPQEQGAAEEPPPRARALGHLADAVGG</sequence>
<dbReference type="SUPFAM" id="SSF48452">
    <property type="entry name" value="TPR-like"/>
    <property type="match status" value="1"/>
</dbReference>
<dbReference type="PANTHER" id="PTHR44688:SF16">
    <property type="entry name" value="DNA-BINDING TRANSCRIPTIONAL ACTIVATOR DEVR_DOSR"/>
    <property type="match status" value="1"/>
</dbReference>
<evidence type="ECO:0000256" key="3">
    <source>
        <dbReference type="ARBA" id="ARBA00023163"/>
    </source>
</evidence>